<accession>A0A4S2MWM8</accession>
<feature type="compositionally biased region" description="Polar residues" evidence="1">
    <location>
        <begin position="37"/>
        <end position="46"/>
    </location>
</feature>
<organism evidence="2 3">
    <name type="scientific">Ascodesmis nigricans</name>
    <dbReference type="NCBI Taxonomy" id="341454"/>
    <lineage>
        <taxon>Eukaryota</taxon>
        <taxon>Fungi</taxon>
        <taxon>Dikarya</taxon>
        <taxon>Ascomycota</taxon>
        <taxon>Pezizomycotina</taxon>
        <taxon>Pezizomycetes</taxon>
        <taxon>Pezizales</taxon>
        <taxon>Ascodesmidaceae</taxon>
        <taxon>Ascodesmis</taxon>
    </lineage>
</organism>
<dbReference type="EMBL" id="ML220121">
    <property type="protein sequence ID" value="TGZ81058.1"/>
    <property type="molecule type" value="Genomic_DNA"/>
</dbReference>
<protein>
    <submittedName>
        <fullName evidence="2">Uncharacterized protein</fullName>
    </submittedName>
</protein>
<evidence type="ECO:0000256" key="1">
    <source>
        <dbReference type="SAM" id="MobiDB-lite"/>
    </source>
</evidence>
<evidence type="ECO:0000313" key="3">
    <source>
        <dbReference type="Proteomes" id="UP000298138"/>
    </source>
</evidence>
<name>A0A4S2MWM8_9PEZI</name>
<dbReference type="AlphaFoldDB" id="A0A4S2MWM8"/>
<keyword evidence="3" id="KW-1185">Reference proteome</keyword>
<reference evidence="2 3" key="1">
    <citation type="submission" date="2019-04" db="EMBL/GenBank/DDBJ databases">
        <title>Comparative genomics and transcriptomics to analyze fruiting body development in filamentous ascomycetes.</title>
        <authorList>
            <consortium name="DOE Joint Genome Institute"/>
            <person name="Lutkenhaus R."/>
            <person name="Traeger S."/>
            <person name="Breuer J."/>
            <person name="Kuo A."/>
            <person name="Lipzen A."/>
            <person name="Pangilinan J."/>
            <person name="Dilworth D."/>
            <person name="Sandor L."/>
            <person name="Poggeler S."/>
            <person name="Barry K."/>
            <person name="Grigoriev I.V."/>
            <person name="Nowrousian M."/>
        </authorList>
    </citation>
    <scope>NUCLEOTIDE SEQUENCE [LARGE SCALE GENOMIC DNA]</scope>
    <source>
        <strain evidence="2 3">CBS 389.68</strain>
    </source>
</reference>
<dbReference type="InParanoid" id="A0A4S2MWM8"/>
<feature type="region of interest" description="Disordered" evidence="1">
    <location>
        <begin position="1"/>
        <end position="94"/>
    </location>
</feature>
<feature type="compositionally biased region" description="Basic and acidic residues" evidence="1">
    <location>
        <begin position="1"/>
        <end position="26"/>
    </location>
</feature>
<evidence type="ECO:0000313" key="2">
    <source>
        <dbReference type="EMBL" id="TGZ81058.1"/>
    </source>
</evidence>
<gene>
    <name evidence="2" type="ORF">EX30DRAFT_36141</name>
</gene>
<proteinExistence type="predicted"/>
<sequence>MHTQRMRWERDEKKREGKGGGEENERRRRPMPGDAPLTNTEQNSYTVPFALSIPPSRCSRPLPANRRSVPAMRCPPDHRPSLPPFIPGHGKNRRRATTNRIPAFPSFPVESFQTGVLILDTYRRVLRREQRR</sequence>
<dbReference type="Proteomes" id="UP000298138">
    <property type="component" value="Unassembled WGS sequence"/>
</dbReference>